<keyword evidence="3" id="KW-1185">Reference proteome</keyword>
<proteinExistence type="predicted"/>
<dbReference type="AlphaFoldDB" id="A0A9W6YJU9"/>
<evidence type="ECO:0000313" key="3">
    <source>
        <dbReference type="Proteomes" id="UP001165121"/>
    </source>
</evidence>
<organism evidence="2 3">
    <name type="scientific">Phytophthora fragariaefolia</name>
    <dbReference type="NCBI Taxonomy" id="1490495"/>
    <lineage>
        <taxon>Eukaryota</taxon>
        <taxon>Sar</taxon>
        <taxon>Stramenopiles</taxon>
        <taxon>Oomycota</taxon>
        <taxon>Peronosporomycetes</taxon>
        <taxon>Peronosporales</taxon>
        <taxon>Peronosporaceae</taxon>
        <taxon>Phytophthora</taxon>
    </lineage>
</organism>
<dbReference type="EMBL" id="BSXT01019141">
    <property type="protein sequence ID" value="GMG17898.1"/>
    <property type="molecule type" value="Genomic_DNA"/>
</dbReference>
<feature type="compositionally biased region" description="Polar residues" evidence="1">
    <location>
        <begin position="85"/>
        <end position="95"/>
    </location>
</feature>
<feature type="region of interest" description="Disordered" evidence="1">
    <location>
        <begin position="27"/>
        <end position="113"/>
    </location>
</feature>
<reference evidence="2" key="1">
    <citation type="submission" date="2023-04" db="EMBL/GenBank/DDBJ databases">
        <title>Phytophthora fragariaefolia NBRC 109709.</title>
        <authorList>
            <person name="Ichikawa N."/>
            <person name="Sato H."/>
            <person name="Tonouchi N."/>
        </authorList>
    </citation>
    <scope>NUCLEOTIDE SEQUENCE</scope>
    <source>
        <strain evidence="2">NBRC 109709</strain>
    </source>
</reference>
<protein>
    <submittedName>
        <fullName evidence="2">Unnamed protein product</fullName>
    </submittedName>
</protein>
<dbReference type="Proteomes" id="UP001165121">
    <property type="component" value="Unassembled WGS sequence"/>
</dbReference>
<evidence type="ECO:0000256" key="1">
    <source>
        <dbReference type="SAM" id="MobiDB-lite"/>
    </source>
</evidence>
<accession>A0A9W6YJU9</accession>
<gene>
    <name evidence="2" type="ORF">Pfra01_003043600</name>
</gene>
<evidence type="ECO:0000313" key="2">
    <source>
        <dbReference type="EMBL" id="GMG17898.1"/>
    </source>
</evidence>
<feature type="compositionally biased region" description="Acidic residues" evidence="1">
    <location>
        <begin position="28"/>
        <end position="41"/>
    </location>
</feature>
<sequence length="223" mass="24230">MSLGEYKMAHDNTVFVRNDLEALYDVGSDADMEDGEEDEETSSSRCDKPGIGSRHPRKDDPDASSSKRSRSSRDRPLDGAGPLSSPRSGGDSTPSGVEASRTGPVRDPWMPTPNEIQSRFAIPLRRVSTHCTRLVTSRTMMALRSSTLIRRRIKDVITTSDSSMSYDGTGIRRPPVEAEYLSGTQFVKAEVASLTTSTATQLVTMSAFAYRANAMSASPSAQD</sequence>
<name>A0A9W6YJU9_9STRA</name>
<comment type="caution">
    <text evidence="2">The sequence shown here is derived from an EMBL/GenBank/DDBJ whole genome shotgun (WGS) entry which is preliminary data.</text>
</comment>